<dbReference type="EMBL" id="JBHFNR010000016">
    <property type="protein sequence ID" value="MFB2891748.1"/>
    <property type="molecule type" value="Genomic_DNA"/>
</dbReference>
<organism evidence="2 3">
    <name type="scientific">Floridaenema flaviceps BLCC-F50</name>
    <dbReference type="NCBI Taxonomy" id="3153642"/>
    <lineage>
        <taxon>Bacteria</taxon>
        <taxon>Bacillati</taxon>
        <taxon>Cyanobacteriota</taxon>
        <taxon>Cyanophyceae</taxon>
        <taxon>Oscillatoriophycideae</taxon>
        <taxon>Aerosakkonematales</taxon>
        <taxon>Aerosakkonemataceae</taxon>
        <taxon>Floridanema</taxon>
        <taxon>Floridanema flaviceps</taxon>
    </lineage>
</organism>
<dbReference type="Pfam" id="PF09346">
    <property type="entry name" value="SMI1_KNR4"/>
    <property type="match status" value="1"/>
</dbReference>
<dbReference type="InterPro" id="IPR018958">
    <property type="entry name" value="Knr4/Smi1-like_dom"/>
</dbReference>
<reference evidence="2 3" key="1">
    <citation type="submission" date="2024-09" db="EMBL/GenBank/DDBJ databases">
        <title>Floridaenema gen nov. (Aerosakkonemataceae, Aerosakkonematales ord. nov., Cyanobacteria) from benthic tropical and subtropical fresh waters, with the description of four new species.</title>
        <authorList>
            <person name="Moretto J.A."/>
            <person name="Berthold D.E."/>
            <person name="Lefler F.W."/>
            <person name="Huang I.-S."/>
            <person name="Laughinghouse H. IV."/>
        </authorList>
    </citation>
    <scope>NUCLEOTIDE SEQUENCE [LARGE SCALE GENOMIC DNA]</scope>
    <source>
        <strain evidence="2 3">BLCC-F50</strain>
    </source>
</reference>
<dbReference type="SMART" id="SM00860">
    <property type="entry name" value="SMI1_KNR4"/>
    <property type="match status" value="1"/>
</dbReference>
<keyword evidence="3" id="KW-1185">Reference proteome</keyword>
<gene>
    <name evidence="2" type="ORF">ACE1CI_02275</name>
</gene>
<proteinExistence type="predicted"/>
<dbReference type="PANTHER" id="PTHR47432">
    <property type="entry name" value="CELL WALL ASSEMBLY REGULATOR SMI1"/>
    <property type="match status" value="1"/>
</dbReference>
<dbReference type="InterPro" id="IPR037883">
    <property type="entry name" value="Knr4/Smi1-like_sf"/>
</dbReference>
<evidence type="ECO:0000313" key="3">
    <source>
        <dbReference type="Proteomes" id="UP001576784"/>
    </source>
</evidence>
<dbReference type="InterPro" id="IPR051873">
    <property type="entry name" value="KNR4/SMI1_regulator"/>
</dbReference>
<comment type="caution">
    <text evidence="2">The sequence shown here is derived from an EMBL/GenBank/DDBJ whole genome shotgun (WGS) entry which is preliminary data.</text>
</comment>
<protein>
    <submittedName>
        <fullName evidence="2">SMI1/KNR4 family protein</fullName>
    </submittedName>
</protein>
<dbReference type="RefSeq" id="WP_413261424.1">
    <property type="nucleotide sequence ID" value="NZ_JBHFNR010000016.1"/>
</dbReference>
<accession>A0ABV4XJ52</accession>
<feature type="domain" description="Knr4/Smi1-like" evidence="1">
    <location>
        <begin position="35"/>
        <end position="168"/>
    </location>
</feature>
<dbReference type="Gene3D" id="3.40.1580.10">
    <property type="entry name" value="SMI1/KNR4-like"/>
    <property type="match status" value="1"/>
</dbReference>
<dbReference type="SUPFAM" id="SSF160631">
    <property type="entry name" value="SMI1/KNR4-like"/>
    <property type="match status" value="1"/>
</dbReference>
<evidence type="ECO:0000259" key="1">
    <source>
        <dbReference type="SMART" id="SM00860"/>
    </source>
</evidence>
<dbReference type="Proteomes" id="UP001576784">
    <property type="component" value="Unassembled WGS sequence"/>
</dbReference>
<name>A0ABV4XJ52_9CYAN</name>
<sequence length="191" mass="21718">MAKTDVEAAIQNTWNQIERWYAENAPRILENLRNGASDEDISNFEDRVGLALPDDYKASLRLHDGDAYVHDYNYLSLEGVLNNWLLMTEQSEQGVFKEREVFDAGGGIIQNTWWHRAWIPFAEDGGGNLICIDMAPEADGVVGQILKMEMQLGPVATQYKSFLEWLASYKNDIYGGVYEVDEDGYLIEKLD</sequence>
<evidence type="ECO:0000313" key="2">
    <source>
        <dbReference type="EMBL" id="MFB2891748.1"/>
    </source>
</evidence>
<dbReference type="PANTHER" id="PTHR47432:SF1">
    <property type="entry name" value="CELL WALL ASSEMBLY REGULATOR SMI1"/>
    <property type="match status" value="1"/>
</dbReference>